<dbReference type="InterPro" id="IPR013083">
    <property type="entry name" value="Znf_RING/FYVE/PHD"/>
</dbReference>
<dbReference type="GO" id="GO:0016567">
    <property type="term" value="P:protein ubiquitination"/>
    <property type="evidence" value="ECO:0007669"/>
    <property type="project" value="UniProtKB-UniPathway"/>
</dbReference>
<dbReference type="SUPFAM" id="SSF57850">
    <property type="entry name" value="RING/U-box"/>
    <property type="match status" value="1"/>
</dbReference>
<dbReference type="InterPro" id="IPR008808">
    <property type="entry name" value="Powdery_mildew-R_dom"/>
</dbReference>
<keyword evidence="9" id="KW-1185">Reference proteome</keyword>
<name>A0A8K0N593_COCNU</name>
<dbReference type="UniPathway" id="UPA00143"/>
<dbReference type="GO" id="GO:0007166">
    <property type="term" value="P:cell surface receptor signaling pathway"/>
    <property type="evidence" value="ECO:0007669"/>
    <property type="project" value="InterPro"/>
</dbReference>
<reference evidence="8" key="2">
    <citation type="submission" date="2019-07" db="EMBL/GenBank/DDBJ databases">
        <authorList>
            <person name="Yang Y."/>
            <person name="Bocs S."/>
            <person name="Baudouin L."/>
        </authorList>
    </citation>
    <scope>NUCLEOTIDE SEQUENCE</scope>
    <source>
        <tissue evidence="8">Spear leaf of Hainan Tall coconut</tissue>
    </source>
</reference>
<dbReference type="SMART" id="SM00185">
    <property type="entry name" value="ARM"/>
    <property type="match status" value="13"/>
</dbReference>
<evidence type="ECO:0000256" key="1">
    <source>
        <dbReference type="ARBA" id="ARBA00000900"/>
    </source>
</evidence>
<dbReference type="PROSITE" id="PS51153">
    <property type="entry name" value="RPW8"/>
    <property type="match status" value="1"/>
</dbReference>
<dbReference type="InterPro" id="IPR059179">
    <property type="entry name" value="MLKL-like_MCAfunc"/>
</dbReference>
<dbReference type="Proteomes" id="UP000797356">
    <property type="component" value="Chromosome 8"/>
</dbReference>
<dbReference type="Gene3D" id="1.25.10.10">
    <property type="entry name" value="Leucine-rich Repeat Variant"/>
    <property type="match status" value="7"/>
</dbReference>
<dbReference type="InterPro" id="IPR011989">
    <property type="entry name" value="ARM-like"/>
</dbReference>
<dbReference type="Gene3D" id="3.30.40.10">
    <property type="entry name" value="Zinc/RING finger domain, C3HC4 (zinc finger)"/>
    <property type="match status" value="1"/>
</dbReference>
<dbReference type="InterPro" id="IPR000225">
    <property type="entry name" value="Armadillo"/>
</dbReference>
<keyword evidence="5" id="KW-0175">Coiled coil</keyword>
<dbReference type="InterPro" id="IPR016024">
    <property type="entry name" value="ARM-type_fold"/>
</dbReference>
<accession>A0A8K0N593</accession>
<dbReference type="InterPro" id="IPR052608">
    <property type="entry name" value="U-box_domain_protein"/>
</dbReference>
<evidence type="ECO:0000313" key="8">
    <source>
        <dbReference type="EMBL" id="KAG1358633.1"/>
    </source>
</evidence>
<dbReference type="SMART" id="SM00504">
    <property type="entry name" value="Ubox"/>
    <property type="match status" value="1"/>
</dbReference>
<dbReference type="SUPFAM" id="SSF48371">
    <property type="entry name" value="ARM repeat"/>
    <property type="match status" value="3"/>
</dbReference>
<feature type="domain" description="U-box" evidence="7">
    <location>
        <begin position="260"/>
        <end position="334"/>
    </location>
</feature>
<dbReference type="InterPro" id="IPR003613">
    <property type="entry name" value="Ubox_domain"/>
</dbReference>
<dbReference type="PROSITE" id="PS51698">
    <property type="entry name" value="U_BOX"/>
    <property type="match status" value="1"/>
</dbReference>
<dbReference type="CDD" id="cd21037">
    <property type="entry name" value="MLKL_NTD"/>
    <property type="match status" value="1"/>
</dbReference>
<comment type="catalytic activity">
    <reaction evidence="1">
        <text>S-ubiquitinyl-[E2 ubiquitin-conjugating enzyme]-L-cysteine + [acceptor protein]-L-lysine = [E2 ubiquitin-conjugating enzyme]-L-cysteine + N(6)-ubiquitinyl-[acceptor protein]-L-lysine.</text>
        <dbReference type="EC" id="2.3.2.27"/>
    </reaction>
</comment>
<evidence type="ECO:0000313" key="9">
    <source>
        <dbReference type="Proteomes" id="UP000797356"/>
    </source>
</evidence>
<keyword evidence="4 8" id="KW-0808">Transferase</keyword>
<dbReference type="InterPro" id="IPR045210">
    <property type="entry name" value="RING-Ubox_PUB"/>
</dbReference>
<organism evidence="8 9">
    <name type="scientific">Cocos nucifera</name>
    <name type="common">Coconut palm</name>
    <dbReference type="NCBI Taxonomy" id="13894"/>
    <lineage>
        <taxon>Eukaryota</taxon>
        <taxon>Viridiplantae</taxon>
        <taxon>Streptophyta</taxon>
        <taxon>Embryophyta</taxon>
        <taxon>Tracheophyta</taxon>
        <taxon>Spermatophyta</taxon>
        <taxon>Magnoliopsida</taxon>
        <taxon>Liliopsida</taxon>
        <taxon>Arecaceae</taxon>
        <taxon>Arecoideae</taxon>
        <taxon>Cocoseae</taxon>
        <taxon>Attaleinae</taxon>
        <taxon>Cocos</taxon>
    </lineage>
</organism>
<dbReference type="OrthoDB" id="1897399at2759"/>
<dbReference type="InterPro" id="IPR036537">
    <property type="entry name" value="Adaptor_Cbl_N_dom_sf"/>
</dbReference>
<evidence type="ECO:0000256" key="5">
    <source>
        <dbReference type="SAM" id="Coils"/>
    </source>
</evidence>
<evidence type="ECO:0000259" key="6">
    <source>
        <dbReference type="PROSITE" id="PS51153"/>
    </source>
</evidence>
<dbReference type="PANTHER" id="PTHR45958">
    <property type="entry name" value="RING-TYPE E3 UBIQUITIN TRANSFERASE"/>
    <property type="match status" value="1"/>
</dbReference>
<proteinExistence type="predicted"/>
<reference evidence="8" key="1">
    <citation type="journal article" date="2017" name="Gigascience">
        <title>The genome draft of coconut (Cocos nucifera).</title>
        <authorList>
            <person name="Xiao Y."/>
            <person name="Xu P."/>
            <person name="Fan H."/>
            <person name="Baudouin L."/>
            <person name="Xia W."/>
            <person name="Bocs S."/>
            <person name="Xu J."/>
            <person name="Li Q."/>
            <person name="Guo A."/>
            <person name="Zhou L."/>
            <person name="Li J."/>
            <person name="Wu Y."/>
            <person name="Ma Z."/>
            <person name="Armero A."/>
            <person name="Issali A.E."/>
            <person name="Liu N."/>
            <person name="Peng M."/>
            <person name="Yang Y."/>
        </authorList>
    </citation>
    <scope>NUCLEOTIDE SEQUENCE</scope>
    <source>
        <tissue evidence="8">Spear leaf of Hainan Tall coconut</tissue>
    </source>
</reference>
<evidence type="ECO:0000259" key="7">
    <source>
        <dbReference type="PROSITE" id="PS51698"/>
    </source>
</evidence>
<evidence type="ECO:0000256" key="3">
    <source>
        <dbReference type="ARBA" id="ARBA00012483"/>
    </source>
</evidence>
<dbReference type="CDD" id="cd16664">
    <property type="entry name" value="RING-Ubox_PUB"/>
    <property type="match status" value="1"/>
</dbReference>
<feature type="coiled-coil region" evidence="5">
    <location>
        <begin position="127"/>
        <end position="154"/>
    </location>
</feature>
<dbReference type="GO" id="GO:0061630">
    <property type="term" value="F:ubiquitin protein ligase activity"/>
    <property type="evidence" value="ECO:0007669"/>
    <property type="project" value="UniProtKB-EC"/>
</dbReference>
<evidence type="ECO:0000256" key="4">
    <source>
        <dbReference type="ARBA" id="ARBA00022679"/>
    </source>
</evidence>
<dbReference type="EMBL" id="CM017879">
    <property type="protein sequence ID" value="KAG1358633.1"/>
    <property type="molecule type" value="Genomic_DNA"/>
</dbReference>
<protein>
    <recommendedName>
        <fullName evidence="3">RING-type E3 ubiquitin transferase</fullName>
        <ecNumber evidence="3">2.3.2.27</ecNumber>
    </recommendedName>
</protein>
<comment type="caution">
    <text evidence="8">The sequence shown here is derived from an EMBL/GenBank/DDBJ whole genome shotgun (WGS) entry which is preliminary data.</text>
</comment>
<dbReference type="Gene3D" id="1.20.930.20">
    <property type="entry name" value="Adaptor protein Cbl, N-terminal domain"/>
    <property type="match status" value="1"/>
</dbReference>
<sequence>MTLIELIPIGTILALLTDQVLETAAAARDVLIEKESFKALSKYLYDIEPVLKQLQLRELNDTQAARKALEFLKDDVKKAKDIVDKYKNRARFYLLVRCRSIVGEIQDVTRDIGRSLAALSLASTEVLSDISERVNRLHGEMQKAEFEASQAQLRIVEKLDQGLRERKSDQSFANNMLEEIARAVGVPVEPSEIHEELASLKKEKEEAAARKERAEEIFLEQVIELLSHADAAIDQEEIEQHYWCKVQSIENYATQDVHIPPLKPFMCPITGKVMVDPVSLCTGTACERTAIEDWFESGRTTDPDTGHVLEDFTLRSNIGLRQSIEEWRELNYCLKIRSAKGKLQSGNNSLFADAFDLLQEVIHENPMNKDWIAIEGLIDIIVLMVGSSHNKDLKRQALVTLTAIIGGHSRNKNRVVEAGGVDHIVVCLGRGSGISKAAINLLFELLQDGSKWKESTCGKLKQQDTAIFFLVMLLDSTDIESAEKAEIILSKLCDDDDNAISHAAGCNCLGSFFPNLFSWLGKFNLLHENLSIVFICFQNRVVEAGGVDHIVVCLGRGSGISKAAINLLFELLQDGSKWKESTCGKLKQQDTAIFFLVMLLDSTDIESAEKAEIILSKLCDDDDNAISHAAGCNWYKPLIDRLCHGPEPSRISMARSLVEMELIDQNIKILGEEGAIPPLVKMASGNLESKDWAFAALAKLLSCRDNKRLVAAAGGVPLVIEHIFSSHAPTIIVAKCSEILERLSSDDGIEFLLDANGTRLELGPIITKLMAILQKSNSSPTIRKPVLRTLLSICKSEEMLAEKTVAATNGVSLVLPLLEDPDQEIRGLALKLIYHFSQHEPDGITDYLLDSRLEAFVGFLEGDTRSDVQVAAAGLIAYLPKSEVALTNSLIELNVIPILLNMLRIGTAEAKETVLGALFRFTDPSNIRMQQLVVNLGAYPLLNRVVEAGGVDHIVVCLGRGSGISKAAINLLFELLQDGSKWKESTCGKLKQQDTAIFFLVMLLDSTDIESAEKAEIILSKLCDDDDNAISHAAGCNCLGSFFPNLFSWLGKFNLLHENLSIVFICFQNRVVEAGGVDHIVVCLGRGSGISKAAINLLFELLQDGSKWKESTCGKLKQQDTAIFFLVMLLDSTDIESAEKAEIILSKLCDDDDNAISHAAGCNWYKPLIDRLCHGPEPSRISMARSLVEMELIDQNIKILGEEGAIPPLVKMASGNLESKDWAFAALAKLLSCRDNKRLVAAAGGVPLVIEHIFSSHAPTIIVAKCSEILERLSSDDGIEFLLDANGTRLELGPIITKLMAILQKSNSSPTIRKPVLRTLLSICKSEEMLAEKTVAATNGVSLVLPLLEDPDQEIRGLALKLIYHFSQHEPDGITDYLLDSRLEAFVGFLEGDTRSDVQVAAAGLIAYLPKSEVALTNSLIELNVIPILLNMLRIGTAEAKETVLGALFRFTDPSNIRMQQLVVNLGAYPLLVSILMSGSTTAKARAAALIGNLSSNSSRLTAAPVRTGCRWCFRASPPAVCEVHGGICNVTSTFCLLKANALPWLVNLLRERRDDTTYETLQALGTLVQDGLSYGGAKILHQAGAIDPILDVLNWGSVASKEAALIILEKAFQAREVSDYYCMDARIPLISLSTQSNENGDLGRMAARVLAVIERYSKSCSMPLI</sequence>
<feature type="domain" description="RPW8" evidence="6">
    <location>
        <begin position="1"/>
        <end position="154"/>
    </location>
</feature>
<comment type="pathway">
    <text evidence="2">Protein modification; protein ubiquitination.</text>
</comment>
<evidence type="ECO:0000256" key="2">
    <source>
        <dbReference type="ARBA" id="ARBA00004906"/>
    </source>
</evidence>
<gene>
    <name evidence="8" type="ORF">COCNU_08G000790</name>
</gene>
<dbReference type="Pfam" id="PF04564">
    <property type="entry name" value="U-box"/>
    <property type="match status" value="1"/>
</dbReference>
<dbReference type="EC" id="2.3.2.27" evidence="3"/>
<dbReference type="PANTHER" id="PTHR45958:SF15">
    <property type="entry name" value="RING-TYPE E3 UBIQUITIN TRANSFERASE"/>
    <property type="match status" value="1"/>
</dbReference>